<keyword evidence="1" id="KW-0677">Repeat</keyword>
<proteinExistence type="predicted"/>
<dbReference type="InterPro" id="IPR051637">
    <property type="entry name" value="Ank_repeat_dom-contain_49"/>
</dbReference>
<evidence type="ECO:0000313" key="4">
    <source>
        <dbReference type="EMBL" id="KAE8381609.1"/>
    </source>
</evidence>
<dbReference type="InterPro" id="IPR002110">
    <property type="entry name" value="Ankyrin_rpt"/>
</dbReference>
<reference evidence="4 5" key="1">
    <citation type="submission" date="2019-04" db="EMBL/GenBank/DDBJ databases">
        <title>Friends and foes A comparative genomics studyof 23 Aspergillus species from section Flavi.</title>
        <authorList>
            <consortium name="DOE Joint Genome Institute"/>
            <person name="Kjaerbolling I."/>
            <person name="Vesth T."/>
            <person name="Frisvad J.C."/>
            <person name="Nybo J.L."/>
            <person name="Theobald S."/>
            <person name="Kildgaard S."/>
            <person name="Isbrandt T."/>
            <person name="Kuo A."/>
            <person name="Sato A."/>
            <person name="Lyhne E.K."/>
            <person name="Kogle M.E."/>
            <person name="Wiebenga A."/>
            <person name="Kun R.S."/>
            <person name="Lubbers R.J."/>
            <person name="Makela M.R."/>
            <person name="Barry K."/>
            <person name="Chovatia M."/>
            <person name="Clum A."/>
            <person name="Daum C."/>
            <person name="Haridas S."/>
            <person name="He G."/>
            <person name="LaButti K."/>
            <person name="Lipzen A."/>
            <person name="Mondo S."/>
            <person name="Riley R."/>
            <person name="Salamov A."/>
            <person name="Simmons B.A."/>
            <person name="Magnuson J.K."/>
            <person name="Henrissat B."/>
            <person name="Mortensen U.H."/>
            <person name="Larsen T.O."/>
            <person name="Devries R.P."/>
            <person name="Grigoriev I.V."/>
            <person name="Machida M."/>
            <person name="Baker S.E."/>
            <person name="Andersen M.R."/>
        </authorList>
    </citation>
    <scope>NUCLEOTIDE SEQUENCE [LARGE SCALE GENOMIC DNA]</scope>
    <source>
        <strain evidence="4 5">IBT 29228</strain>
    </source>
</reference>
<dbReference type="PANTHER" id="PTHR24180">
    <property type="entry name" value="CYCLIN-DEPENDENT KINASE INHIBITOR 2C-RELATED"/>
    <property type="match status" value="1"/>
</dbReference>
<feature type="repeat" description="ANK" evidence="3">
    <location>
        <begin position="307"/>
        <end position="339"/>
    </location>
</feature>
<dbReference type="Pfam" id="PF12796">
    <property type="entry name" value="Ank_2"/>
    <property type="match status" value="1"/>
</dbReference>
<keyword evidence="5" id="KW-1185">Reference proteome</keyword>
<dbReference type="Gene3D" id="1.25.40.20">
    <property type="entry name" value="Ankyrin repeat-containing domain"/>
    <property type="match status" value="2"/>
</dbReference>
<dbReference type="PANTHER" id="PTHR24180:SF45">
    <property type="entry name" value="POLY [ADP-RIBOSE] POLYMERASE TANKYRASE"/>
    <property type="match status" value="1"/>
</dbReference>
<dbReference type="InterPro" id="IPR036770">
    <property type="entry name" value="Ankyrin_rpt-contain_sf"/>
</dbReference>
<evidence type="ECO:0000256" key="1">
    <source>
        <dbReference type="ARBA" id="ARBA00022737"/>
    </source>
</evidence>
<dbReference type="AlphaFoldDB" id="A0A5N7BIJ7"/>
<dbReference type="PROSITE" id="PS50088">
    <property type="entry name" value="ANK_REPEAT"/>
    <property type="match status" value="1"/>
</dbReference>
<dbReference type="OrthoDB" id="3200163at2759"/>
<evidence type="ECO:0000256" key="3">
    <source>
        <dbReference type="PROSITE-ProRule" id="PRU00023"/>
    </source>
</evidence>
<dbReference type="SUPFAM" id="SSF48403">
    <property type="entry name" value="Ankyrin repeat"/>
    <property type="match status" value="1"/>
</dbReference>
<dbReference type="SMART" id="SM00248">
    <property type="entry name" value="ANK"/>
    <property type="match status" value="3"/>
</dbReference>
<dbReference type="PROSITE" id="PS50297">
    <property type="entry name" value="ANK_REP_REGION"/>
    <property type="match status" value="1"/>
</dbReference>
<keyword evidence="2 3" id="KW-0040">ANK repeat</keyword>
<evidence type="ECO:0000256" key="2">
    <source>
        <dbReference type="ARBA" id="ARBA00023043"/>
    </source>
</evidence>
<protein>
    <submittedName>
        <fullName evidence="4">Ankyrin repeat-containing domain protein</fullName>
    </submittedName>
</protein>
<name>A0A5N7BIJ7_9EURO</name>
<gene>
    <name evidence="4" type="ORF">BDV26DRAFT_71745</name>
</gene>
<organism evidence="4 5">
    <name type="scientific">Aspergillus bertholletiae</name>
    <dbReference type="NCBI Taxonomy" id="1226010"/>
    <lineage>
        <taxon>Eukaryota</taxon>
        <taxon>Fungi</taxon>
        <taxon>Dikarya</taxon>
        <taxon>Ascomycota</taxon>
        <taxon>Pezizomycotina</taxon>
        <taxon>Eurotiomycetes</taxon>
        <taxon>Eurotiomycetidae</taxon>
        <taxon>Eurotiales</taxon>
        <taxon>Aspergillaceae</taxon>
        <taxon>Aspergillus</taxon>
        <taxon>Aspergillus subgen. Circumdati</taxon>
    </lineage>
</organism>
<accession>A0A5N7BIJ7</accession>
<sequence length="655" mass="74502">MAEVALGVAGSVVGIVSLAGQVCVGFQELYTFLDSIKEAQFDLQCVKDDILLLKNLVMDMSDDCTQSPGHLDTGLLKTSLELCISRINRLVAIIRPLEFTNQRGRTLQAIHAAVKKKRLAEFTKELDSAKITLILVHQNYMRKSTSISFLRVEGRVGAADSTSRGSAVQKSYVDPNSANGENFQPRTIRLRDTARVTYQKDFQLLFGILSTKSEFNARLYQKKASTSNIESESEKRTFKLRFARWFRFGIIELQALKQWGSWIYQLRHYHVIPSDSLLFQFCLDGDLTNVQRLFSKRLASPFDLSPKGQTVLHYSAMSGNTELVYFLLQIGVDANAETVEGENALEYAMSSSPEDKHYDLARLFVDRGQVDPMKQGSRTSVIHSYCGPPEVFRYLVLQDQFLVDPEDRNQLGKTILHYQILHRIYYGDSFHRIQTLFAAGHYRKYSQVTGGDFQSSQHHGYTVLHCAVERWSWAIAEENEHVTQQAERIVRIVLERGEDIHATSDRLFTPLSTIGEMIFRDSSRTKAKVISAWLQLLSNAGYDLDRYCRTEAQLEKRRLETSHHHFGYEFQLVFNESKSRLVCVTKSDPALDNGISTTLNEGKVRNHQLPFISVCMVKNLKPLGTFLLPYISFAPNLSKMVALWILAVCFSQLLL</sequence>
<evidence type="ECO:0000313" key="5">
    <source>
        <dbReference type="Proteomes" id="UP000326198"/>
    </source>
</evidence>
<dbReference type="PRINTS" id="PR01415">
    <property type="entry name" value="ANKYRIN"/>
</dbReference>
<dbReference type="Proteomes" id="UP000326198">
    <property type="component" value="Unassembled WGS sequence"/>
</dbReference>
<dbReference type="EMBL" id="ML736169">
    <property type="protein sequence ID" value="KAE8381609.1"/>
    <property type="molecule type" value="Genomic_DNA"/>
</dbReference>